<proteinExistence type="predicted"/>
<dbReference type="Proteomes" id="UP000181942">
    <property type="component" value="Unassembled WGS sequence"/>
</dbReference>
<evidence type="ECO:0000313" key="2">
    <source>
        <dbReference type="Proteomes" id="UP000181942"/>
    </source>
</evidence>
<dbReference type="RefSeq" id="WP_075027165.1">
    <property type="nucleotide sequence ID" value="NZ_FONR01000003.1"/>
</dbReference>
<dbReference type="EMBL" id="FONR01000003">
    <property type="protein sequence ID" value="SFF02193.1"/>
    <property type="molecule type" value="Genomic_DNA"/>
</dbReference>
<reference evidence="1 2" key="1">
    <citation type="submission" date="2016-10" db="EMBL/GenBank/DDBJ databases">
        <authorList>
            <person name="de Groot N.N."/>
        </authorList>
    </citation>
    <scope>NUCLEOTIDE SEQUENCE [LARGE SCALE GENOMIC DNA]</scope>
    <source>
        <strain evidence="1 2">OK461</strain>
    </source>
</reference>
<organism evidence="1 2">
    <name type="scientific">Streptomyces mirabilis</name>
    <dbReference type="NCBI Taxonomy" id="68239"/>
    <lineage>
        <taxon>Bacteria</taxon>
        <taxon>Bacillati</taxon>
        <taxon>Actinomycetota</taxon>
        <taxon>Actinomycetes</taxon>
        <taxon>Kitasatosporales</taxon>
        <taxon>Streptomycetaceae</taxon>
        <taxon>Streptomyces</taxon>
    </lineage>
</organism>
<sequence length="99" mass="9916">MGCRRAPGLCTRVSTAAAWPNNLFGAPETPAASAPVTAIDRSMAGYAPFGSGVGNLALDLRRPAADFLGLDAAAFDGYVTGLCGSASASRAACYAWAGC</sequence>
<protein>
    <submittedName>
        <fullName evidence="1">Uncharacterized protein</fullName>
    </submittedName>
</protein>
<evidence type="ECO:0000313" key="1">
    <source>
        <dbReference type="EMBL" id="SFF02193.1"/>
    </source>
</evidence>
<dbReference type="AlphaFoldDB" id="A0A1I2FAZ4"/>
<gene>
    <name evidence="1" type="ORF">SAMN02787118_103361</name>
</gene>
<accession>A0A1I2FAZ4</accession>
<name>A0A1I2FAZ4_9ACTN</name>